<dbReference type="RefSeq" id="WP_200463995.1">
    <property type="nucleotide sequence ID" value="NZ_JAENRR010000008.1"/>
</dbReference>
<protein>
    <recommendedName>
        <fullName evidence="3">DUF190 domain-containing protein</fullName>
    </recommendedName>
</protein>
<proteinExistence type="predicted"/>
<gene>
    <name evidence="1" type="ORF">JIV24_05370</name>
</gene>
<evidence type="ECO:0008006" key="3">
    <source>
        <dbReference type="Google" id="ProtNLM"/>
    </source>
</evidence>
<evidence type="ECO:0000313" key="1">
    <source>
        <dbReference type="EMBL" id="MBK3516764.1"/>
    </source>
</evidence>
<reference evidence="1 2" key="1">
    <citation type="submission" date="2021-01" db="EMBL/GenBank/DDBJ databases">
        <title>Carboxyliciviraga sp.nov., isolated from coastal sediments.</title>
        <authorList>
            <person name="Lu D."/>
            <person name="Zhang T."/>
        </authorList>
    </citation>
    <scope>NUCLEOTIDE SEQUENCE [LARGE SCALE GENOMIC DNA]</scope>
    <source>
        <strain evidence="1 2">N1Y132</strain>
    </source>
</reference>
<dbReference type="EMBL" id="JAENRR010000008">
    <property type="protein sequence ID" value="MBK3516764.1"/>
    <property type="molecule type" value="Genomic_DNA"/>
</dbReference>
<dbReference type="Proteomes" id="UP000605676">
    <property type="component" value="Unassembled WGS sequence"/>
</dbReference>
<organism evidence="1 2">
    <name type="scientific">Carboxylicivirga marina</name>
    <dbReference type="NCBI Taxonomy" id="2800988"/>
    <lineage>
        <taxon>Bacteria</taxon>
        <taxon>Pseudomonadati</taxon>
        <taxon>Bacteroidota</taxon>
        <taxon>Bacteroidia</taxon>
        <taxon>Marinilabiliales</taxon>
        <taxon>Marinilabiliaceae</taxon>
        <taxon>Carboxylicivirga</taxon>
    </lineage>
</organism>
<keyword evidence="2" id="KW-1185">Reference proteome</keyword>
<sequence>MKLLIAITVAEYRERLQEFFSEQHVSYYNEIEAKGMQKLEKQHRLGNWFGKGDFGMDNIIFISFVGNEQADSLLDKLLQCKAEMPQCNINAYIINVEQGVG</sequence>
<comment type="caution">
    <text evidence="1">The sequence shown here is derived from an EMBL/GenBank/DDBJ whole genome shotgun (WGS) entry which is preliminary data.</text>
</comment>
<evidence type="ECO:0000313" key="2">
    <source>
        <dbReference type="Proteomes" id="UP000605676"/>
    </source>
</evidence>
<name>A0ABS1HGJ4_9BACT</name>
<accession>A0ABS1HGJ4</accession>